<dbReference type="GO" id="GO:0000978">
    <property type="term" value="F:RNA polymerase II cis-regulatory region sequence-specific DNA binding"/>
    <property type="evidence" value="ECO:0007669"/>
    <property type="project" value="TreeGrafter"/>
</dbReference>
<keyword evidence="5" id="KW-0238">DNA-binding</keyword>
<dbReference type="GO" id="GO:0042796">
    <property type="term" value="P:snRNA transcription by RNA polymerase III"/>
    <property type="evidence" value="ECO:0007669"/>
    <property type="project" value="TreeGrafter"/>
</dbReference>
<dbReference type="OrthoDB" id="46583at2759"/>
<sequence>MEEILGQEMRPPLVLRKFLNEWKTFLESMIIPKTECDIQNVMNLSENQNRFSHVVAQCSLEKLEQENDVNIIKYEPGVRNPARIPTIVDDTNLKTYKELVKGKNNTNQNRNPFKRSRETYAVVPLPCQQQNEKYDFRDIYNDIILKIRIYRPARVVHTSQSLEKPVFAEEFECLGSNYLSDLRDKISCVCKKKRFFDVSDNPTAELPVKTTDPAYFFINNTFYNDRRNPDNPDYSEVIRTWAKKAVGLKDLHFEVAQMETTRFLDLTVSIGFPQLYQHHGNCQHVFVISQIEVVTPRLQCAQRHIYPRLCSFGYFNNRVCNMCGTRRYTFIVTKSDRQLHDPAYICNKCFFDYHYIDGKKIGNFQAFKVNEDNDEEEVMKYIKKSRVEDEYSTDENDEMANMQTSINKTI</sequence>
<evidence type="ECO:0000256" key="8">
    <source>
        <dbReference type="ARBA" id="ARBA00025193"/>
    </source>
</evidence>
<evidence type="ECO:0000256" key="10">
    <source>
        <dbReference type="ARBA" id="ARBA00029606"/>
    </source>
</evidence>
<dbReference type="AlphaFoldDB" id="A0A034W8Q7"/>
<evidence type="ECO:0000313" key="11">
    <source>
        <dbReference type="EMBL" id="JAC51089.1"/>
    </source>
</evidence>
<dbReference type="GO" id="GO:0042795">
    <property type="term" value="P:snRNA transcription by RNA polymerase II"/>
    <property type="evidence" value="ECO:0007669"/>
    <property type="project" value="TreeGrafter"/>
</dbReference>
<evidence type="ECO:0000256" key="2">
    <source>
        <dbReference type="ARBA" id="ARBA00010410"/>
    </source>
</evidence>
<dbReference type="PANTHER" id="PTHR13421">
    <property type="entry name" value="SNRNA-ACTIVATING PROTEIN COMPLEX SUBUNIT 3"/>
    <property type="match status" value="1"/>
</dbReference>
<keyword evidence="6" id="KW-0804">Transcription</keyword>
<dbReference type="Pfam" id="PF12251">
    <property type="entry name" value="SNAPC3"/>
    <property type="match status" value="1"/>
</dbReference>
<keyword evidence="4" id="KW-0805">Transcription regulation</keyword>
<dbReference type="GO" id="GO:0001046">
    <property type="term" value="F:core promoter sequence-specific DNA binding"/>
    <property type="evidence" value="ECO:0007669"/>
    <property type="project" value="TreeGrafter"/>
</dbReference>
<evidence type="ECO:0000256" key="1">
    <source>
        <dbReference type="ARBA" id="ARBA00004123"/>
    </source>
</evidence>
<dbReference type="GO" id="GO:0005634">
    <property type="term" value="C:nucleus"/>
    <property type="evidence" value="ECO:0007669"/>
    <property type="project" value="UniProtKB-SubCell"/>
</dbReference>
<dbReference type="GO" id="GO:0003681">
    <property type="term" value="F:bent DNA binding"/>
    <property type="evidence" value="ECO:0007669"/>
    <property type="project" value="TreeGrafter"/>
</dbReference>
<comment type="similarity">
    <text evidence="2">Belongs to the SNAPC3/SRD2 family.</text>
</comment>
<comment type="subunit">
    <text evidence="9">Part of the SNAPc complex composed of 5 subunits: SNAPC1, SNAPC2, SNAPC3, SNAPC4 and SNAPC5. SNAPC3 interacts with SNAPC1.</text>
</comment>
<evidence type="ECO:0000256" key="7">
    <source>
        <dbReference type="ARBA" id="ARBA00023242"/>
    </source>
</evidence>
<dbReference type="GO" id="GO:0019185">
    <property type="term" value="C:snRNA-activating protein complex"/>
    <property type="evidence" value="ECO:0007669"/>
    <property type="project" value="TreeGrafter"/>
</dbReference>
<dbReference type="PANTHER" id="PTHR13421:SF16">
    <property type="entry name" value="SNRNA-ACTIVATING PROTEIN COMPLEX SUBUNIT 3"/>
    <property type="match status" value="1"/>
</dbReference>
<gene>
    <name evidence="11" type="primary">SNPC3</name>
</gene>
<evidence type="ECO:0000256" key="3">
    <source>
        <dbReference type="ARBA" id="ARBA00013634"/>
    </source>
</evidence>
<organism evidence="11">
    <name type="scientific">Bactrocera dorsalis</name>
    <name type="common">Oriental fruit fly</name>
    <name type="synonym">Dacus dorsalis</name>
    <dbReference type="NCBI Taxonomy" id="27457"/>
    <lineage>
        <taxon>Eukaryota</taxon>
        <taxon>Metazoa</taxon>
        <taxon>Ecdysozoa</taxon>
        <taxon>Arthropoda</taxon>
        <taxon>Hexapoda</taxon>
        <taxon>Insecta</taxon>
        <taxon>Pterygota</taxon>
        <taxon>Neoptera</taxon>
        <taxon>Endopterygota</taxon>
        <taxon>Diptera</taxon>
        <taxon>Brachycera</taxon>
        <taxon>Muscomorpha</taxon>
        <taxon>Tephritoidea</taxon>
        <taxon>Tephritidae</taxon>
        <taxon>Bactrocera</taxon>
        <taxon>Bactrocera</taxon>
    </lineage>
</organism>
<comment type="subcellular location">
    <subcellularLocation>
        <location evidence="1">Nucleus</location>
    </subcellularLocation>
</comment>
<dbReference type="GO" id="GO:0001006">
    <property type="term" value="F:RNA polymerase III type 3 promoter sequence-specific DNA binding"/>
    <property type="evidence" value="ECO:0007669"/>
    <property type="project" value="TreeGrafter"/>
</dbReference>
<evidence type="ECO:0000256" key="5">
    <source>
        <dbReference type="ARBA" id="ARBA00023125"/>
    </source>
</evidence>
<dbReference type="EMBL" id="GAKP01007861">
    <property type="protein sequence ID" value="JAC51091.1"/>
    <property type="molecule type" value="Transcribed_RNA"/>
</dbReference>
<evidence type="ECO:0000256" key="6">
    <source>
        <dbReference type="ARBA" id="ARBA00023163"/>
    </source>
</evidence>
<accession>A0A034W8Q7</accession>
<reference evidence="11" key="1">
    <citation type="journal article" date="2014" name="BMC Genomics">
        <title>Characterizing the developmental transcriptome of the oriental fruit fly, Bactrocera dorsalis (Diptera: Tephritidae) through comparative genomic analysis with Drosophila melanogaster utilizing modENCODE datasets.</title>
        <authorList>
            <person name="Geib S.M."/>
            <person name="Calla B."/>
            <person name="Hall B."/>
            <person name="Hou S."/>
            <person name="Manoukis N.C."/>
        </authorList>
    </citation>
    <scope>NUCLEOTIDE SEQUENCE</scope>
    <source>
        <strain evidence="11">Punador</strain>
    </source>
</reference>
<proteinExistence type="inferred from homology"/>
<keyword evidence="7" id="KW-0539">Nucleus</keyword>
<name>A0A034W8Q7_BACDO</name>
<evidence type="ECO:0000256" key="9">
    <source>
        <dbReference type="ARBA" id="ARBA00025958"/>
    </source>
</evidence>
<dbReference type="EMBL" id="GAKP01007863">
    <property type="protein sequence ID" value="JAC51089.1"/>
    <property type="molecule type" value="Transcribed_RNA"/>
</dbReference>
<protein>
    <recommendedName>
        <fullName evidence="3">snRNA-activating protein complex subunit 3</fullName>
    </recommendedName>
    <alternativeName>
        <fullName evidence="10">Small nuclear RNA-activating complex polypeptide 3</fullName>
    </alternativeName>
</protein>
<comment type="function">
    <text evidence="8">Part of the SNAPc complex required for the transcription of both RNA polymerase II and III small-nuclear RNA genes. Binds to the proximal sequence element (PSE), a non-TATA-box basal promoter element common to these 2 types of genes. Recruits TBP and BRF2 to the U6 snRNA TATA box.</text>
</comment>
<evidence type="ECO:0000256" key="4">
    <source>
        <dbReference type="ARBA" id="ARBA00023015"/>
    </source>
</evidence>
<dbReference type="InterPro" id="IPR022042">
    <property type="entry name" value="snRNA-activating_su3"/>
</dbReference>